<evidence type="ECO:0000259" key="9">
    <source>
        <dbReference type="Pfam" id="PF02434"/>
    </source>
</evidence>
<keyword evidence="3" id="KW-0808">Transferase</keyword>
<dbReference type="Proteomes" id="UP000594261">
    <property type="component" value="Chromosome 7"/>
</dbReference>
<name>A0A7N2M5W1_QUELO</name>
<accession>A0A7N2M5W1</accession>
<keyword evidence="7" id="KW-0472">Membrane</keyword>
<evidence type="ECO:0000256" key="1">
    <source>
        <dbReference type="ARBA" id="ARBA00004606"/>
    </source>
</evidence>
<keyword evidence="4" id="KW-0812">Transmembrane</keyword>
<feature type="domain" description="Fringe-like glycosyltransferase" evidence="9">
    <location>
        <begin position="168"/>
        <end position="248"/>
    </location>
</feature>
<proteinExistence type="predicted"/>
<evidence type="ECO:0000313" key="11">
    <source>
        <dbReference type="Proteomes" id="UP000594261"/>
    </source>
</evidence>
<organism evidence="10 11">
    <name type="scientific">Quercus lobata</name>
    <name type="common">Valley oak</name>
    <dbReference type="NCBI Taxonomy" id="97700"/>
    <lineage>
        <taxon>Eukaryota</taxon>
        <taxon>Viridiplantae</taxon>
        <taxon>Streptophyta</taxon>
        <taxon>Embryophyta</taxon>
        <taxon>Tracheophyta</taxon>
        <taxon>Spermatophyta</taxon>
        <taxon>Magnoliopsida</taxon>
        <taxon>eudicotyledons</taxon>
        <taxon>Gunneridae</taxon>
        <taxon>Pentapetalae</taxon>
        <taxon>rosids</taxon>
        <taxon>fabids</taxon>
        <taxon>Fagales</taxon>
        <taxon>Fagaceae</taxon>
        <taxon>Quercus</taxon>
    </lineage>
</organism>
<keyword evidence="11" id="KW-1185">Reference proteome</keyword>
<dbReference type="Gramene" id="QL07p038112:mrna">
    <property type="protein sequence ID" value="QL07p038112:mrna"/>
    <property type="gene ID" value="QL07p038112"/>
</dbReference>
<comment type="subcellular location">
    <subcellularLocation>
        <location evidence="8">Endomembrane system</location>
        <topology evidence="8">Single-pass membrane protein</topology>
    </subcellularLocation>
    <subcellularLocation>
        <location evidence="1">Membrane</location>
        <topology evidence="1">Single-pass type II membrane protein</topology>
    </subcellularLocation>
</comment>
<reference evidence="10" key="2">
    <citation type="submission" date="2021-01" db="UniProtKB">
        <authorList>
            <consortium name="EnsemblPlants"/>
        </authorList>
    </citation>
    <scope>IDENTIFICATION</scope>
</reference>
<dbReference type="EMBL" id="LRBV02000007">
    <property type="status" value="NOT_ANNOTATED_CDS"/>
    <property type="molecule type" value="Genomic_DNA"/>
</dbReference>
<dbReference type="InParanoid" id="A0A7N2M5W1"/>
<evidence type="ECO:0000256" key="2">
    <source>
        <dbReference type="ARBA" id="ARBA00022676"/>
    </source>
</evidence>
<dbReference type="Gene3D" id="3.90.550.50">
    <property type="match status" value="1"/>
</dbReference>
<dbReference type="EnsemblPlants" id="QL07p038112:mrna">
    <property type="protein sequence ID" value="QL07p038112:mrna"/>
    <property type="gene ID" value="QL07p038112"/>
</dbReference>
<dbReference type="InterPro" id="IPR003378">
    <property type="entry name" value="Fringe-like_glycosylTrfase"/>
</dbReference>
<keyword evidence="5" id="KW-0735">Signal-anchor</keyword>
<evidence type="ECO:0000256" key="8">
    <source>
        <dbReference type="ARBA" id="ARBA00037847"/>
    </source>
</evidence>
<evidence type="ECO:0000313" key="10">
    <source>
        <dbReference type="EnsemblPlants" id="QL07p038112:mrna"/>
    </source>
</evidence>
<evidence type="ECO:0000256" key="3">
    <source>
        <dbReference type="ARBA" id="ARBA00022679"/>
    </source>
</evidence>
<sequence length="259" mass="28490">MPDGQYKIIGDIISATKLWKCDYLAAAWALANLSAGQFVMGVEDNVTSRSLPDFDVVNSTVGGDNKLGNGGGGSARLKKFSSRSIGYAVSQGYSCLGDCIEDESDDVLVGVSGYAHILVAVTKLPAAPIPSNRSSEHFKVEPNDNGLPPLRISSDTSKFEYKRKGGHRSAIRITRIVSETLRLDRKNVRWFVMGDDDTFFVRDNLVKVLQKYDHNSYYYIGSTSESHLQNIDFSYNMAYGGVGFATSHIIWPMVVLDLL</sequence>
<dbReference type="GO" id="GO:0016757">
    <property type="term" value="F:glycosyltransferase activity"/>
    <property type="evidence" value="ECO:0007669"/>
    <property type="project" value="UniProtKB-KW"/>
</dbReference>
<reference evidence="10 11" key="1">
    <citation type="journal article" date="2016" name="G3 (Bethesda)">
        <title>First Draft Assembly and Annotation of the Genome of a California Endemic Oak Quercus lobata Nee (Fagaceae).</title>
        <authorList>
            <person name="Sork V.L."/>
            <person name="Fitz-Gibbon S.T."/>
            <person name="Puiu D."/>
            <person name="Crepeau M."/>
            <person name="Gugger P.F."/>
            <person name="Sherman R."/>
            <person name="Stevens K."/>
            <person name="Langley C.H."/>
            <person name="Pellegrini M."/>
            <person name="Salzberg S.L."/>
        </authorList>
    </citation>
    <scope>NUCLEOTIDE SEQUENCE [LARGE SCALE GENOMIC DNA]</scope>
    <source>
        <strain evidence="10 11">cv. SW786</strain>
    </source>
</reference>
<dbReference type="GO" id="GO:0016020">
    <property type="term" value="C:membrane"/>
    <property type="evidence" value="ECO:0007669"/>
    <property type="project" value="UniProtKB-SubCell"/>
</dbReference>
<dbReference type="PANTHER" id="PTHR10811">
    <property type="entry name" value="FRINGE-RELATED"/>
    <property type="match status" value="1"/>
</dbReference>
<dbReference type="GO" id="GO:0012505">
    <property type="term" value="C:endomembrane system"/>
    <property type="evidence" value="ECO:0007669"/>
    <property type="project" value="UniProtKB-SubCell"/>
</dbReference>
<keyword evidence="2" id="KW-0328">Glycosyltransferase</keyword>
<evidence type="ECO:0000256" key="7">
    <source>
        <dbReference type="ARBA" id="ARBA00023136"/>
    </source>
</evidence>
<evidence type="ECO:0000256" key="5">
    <source>
        <dbReference type="ARBA" id="ARBA00022968"/>
    </source>
</evidence>
<evidence type="ECO:0000256" key="6">
    <source>
        <dbReference type="ARBA" id="ARBA00022989"/>
    </source>
</evidence>
<protein>
    <recommendedName>
        <fullName evidence="9">Fringe-like glycosyltransferase domain-containing protein</fullName>
    </recommendedName>
</protein>
<dbReference type="Pfam" id="PF02434">
    <property type="entry name" value="Fringe"/>
    <property type="match status" value="1"/>
</dbReference>
<keyword evidence="6" id="KW-1133">Transmembrane helix</keyword>
<evidence type="ECO:0000256" key="4">
    <source>
        <dbReference type="ARBA" id="ARBA00022692"/>
    </source>
</evidence>
<dbReference type="AlphaFoldDB" id="A0A7N2M5W1"/>